<evidence type="ECO:0000313" key="3">
    <source>
        <dbReference type="Proteomes" id="UP000809431"/>
    </source>
</evidence>
<evidence type="ECO:0000256" key="1">
    <source>
        <dbReference type="SAM" id="SignalP"/>
    </source>
</evidence>
<feature type="chain" id="PRO_5046227635" evidence="1">
    <location>
        <begin position="30"/>
        <end position="386"/>
    </location>
</feature>
<feature type="signal peptide" evidence="1">
    <location>
        <begin position="1"/>
        <end position="29"/>
    </location>
</feature>
<dbReference type="EMBL" id="JAESND010000003">
    <property type="protein sequence ID" value="MBM3115802.1"/>
    <property type="molecule type" value="Genomic_DNA"/>
</dbReference>
<dbReference type="Proteomes" id="UP000809431">
    <property type="component" value="Unassembled WGS sequence"/>
</dbReference>
<accession>A0ABS2BJL0</accession>
<protein>
    <submittedName>
        <fullName evidence="2">Uncharacterized protein</fullName>
    </submittedName>
</protein>
<gene>
    <name evidence="2" type="ORF">JMJ54_08165</name>
</gene>
<sequence>MQKTLIGLLRRLALAGVVVAAVTAAPAFAQPSSGTILSIDQMAGAGSNGKLFAVDRQTGTRTVLSDLGQSGLGVLGRDPNAISWLPQTLLAPGAILLSDGNGGSGQRGAVLKVNPNTGTRTLLSDFGNPASGPLGLFPSGVLAVGGLLDLWATIYVVDPFAGTDAAGGLFKVRSDNGQRTLLSDFGDPAQGPLGVYPDSIALRPALLDDLLGHELVVADASAGTGTRGAVFIVSAVTGTRTLLSDFGNASQGTVDANPLSGPVGVAVSPAWSAQSGAIYVVVAQAGTQKKGLLVRVNPISGQRTVVSDFGNTAYGPASNGLQPGSLSWGSPGNDRVLVQDGNAGTSNLGALYSVDPVSGLRTLLSDFGNTASGALGNLPAGLTIVP</sequence>
<reference evidence="2 3" key="1">
    <citation type="submission" date="2021-01" db="EMBL/GenBank/DDBJ databases">
        <title>Draft Genome Sequence and Polyhydroxyalkanoate Biosynthetic Potential of Jeongeupia naejangsanensis Type Strain DSM 24253.</title>
        <authorList>
            <person name="Turrini P."/>
            <person name="Artuso I."/>
            <person name="Lugli G.A."/>
            <person name="Frangipani E."/>
            <person name="Ventura M."/>
            <person name="Visca P."/>
        </authorList>
    </citation>
    <scope>NUCLEOTIDE SEQUENCE [LARGE SCALE GENOMIC DNA]</scope>
    <source>
        <strain evidence="2 3">DSM 24253</strain>
    </source>
</reference>
<keyword evidence="3" id="KW-1185">Reference proteome</keyword>
<comment type="caution">
    <text evidence="2">The sequence shown here is derived from an EMBL/GenBank/DDBJ whole genome shotgun (WGS) entry which is preliminary data.</text>
</comment>
<organism evidence="2 3">
    <name type="scientific">Jeongeupia naejangsanensis</name>
    <dbReference type="NCBI Taxonomy" id="613195"/>
    <lineage>
        <taxon>Bacteria</taxon>
        <taxon>Pseudomonadati</taxon>
        <taxon>Pseudomonadota</taxon>
        <taxon>Betaproteobacteria</taxon>
        <taxon>Neisseriales</taxon>
        <taxon>Chitinibacteraceae</taxon>
        <taxon>Jeongeupia</taxon>
    </lineage>
</organism>
<proteinExistence type="predicted"/>
<evidence type="ECO:0000313" key="2">
    <source>
        <dbReference type="EMBL" id="MBM3115802.1"/>
    </source>
</evidence>
<dbReference type="RefSeq" id="WP_203537669.1">
    <property type="nucleotide sequence ID" value="NZ_JAESND010000003.1"/>
</dbReference>
<keyword evidence="1" id="KW-0732">Signal</keyword>
<name>A0ABS2BJL0_9NEIS</name>
<dbReference type="SUPFAM" id="SSF75011">
    <property type="entry name" value="3-carboxy-cis,cis-mucoante lactonizing enzyme"/>
    <property type="match status" value="1"/>
</dbReference>